<dbReference type="AlphaFoldDB" id="F4RPV6"/>
<dbReference type="EMBL" id="GL883112">
    <property type="protein sequence ID" value="EGG05672.1"/>
    <property type="molecule type" value="Genomic_DNA"/>
</dbReference>
<keyword evidence="3" id="KW-1185">Reference proteome</keyword>
<accession>F4RPV6</accession>
<dbReference type="KEGG" id="mlr:MELLADRAFT_64015"/>
<reference evidence="3" key="1">
    <citation type="journal article" date="2011" name="Proc. Natl. Acad. Sci. U.S.A.">
        <title>Obligate biotrophy features unraveled by the genomic analysis of rust fungi.</title>
        <authorList>
            <person name="Duplessis S."/>
            <person name="Cuomo C.A."/>
            <person name="Lin Y.-C."/>
            <person name="Aerts A."/>
            <person name="Tisserant E."/>
            <person name="Veneault-Fourrey C."/>
            <person name="Joly D.L."/>
            <person name="Hacquard S."/>
            <person name="Amselem J."/>
            <person name="Cantarel B.L."/>
            <person name="Chiu R."/>
            <person name="Coutinho P.M."/>
            <person name="Feau N."/>
            <person name="Field M."/>
            <person name="Frey P."/>
            <person name="Gelhaye E."/>
            <person name="Goldberg J."/>
            <person name="Grabherr M.G."/>
            <person name="Kodira C.D."/>
            <person name="Kohler A."/>
            <person name="Kuees U."/>
            <person name="Lindquist E.A."/>
            <person name="Lucas S.M."/>
            <person name="Mago R."/>
            <person name="Mauceli E."/>
            <person name="Morin E."/>
            <person name="Murat C."/>
            <person name="Pangilinan J.L."/>
            <person name="Park R."/>
            <person name="Pearson M."/>
            <person name="Quesneville H."/>
            <person name="Rouhier N."/>
            <person name="Sakthikumar S."/>
            <person name="Salamov A.A."/>
            <person name="Schmutz J."/>
            <person name="Selles B."/>
            <person name="Shapiro H."/>
            <person name="Tanguay P."/>
            <person name="Tuskan G.A."/>
            <person name="Henrissat B."/>
            <person name="Van de Peer Y."/>
            <person name="Rouze P."/>
            <person name="Ellis J.G."/>
            <person name="Dodds P.N."/>
            <person name="Schein J.E."/>
            <person name="Zhong S."/>
            <person name="Hamelin R.C."/>
            <person name="Grigoriev I.V."/>
            <person name="Szabo L.J."/>
            <person name="Martin F."/>
        </authorList>
    </citation>
    <scope>NUCLEOTIDE SEQUENCE [LARGE SCALE GENOMIC DNA]</scope>
    <source>
        <strain evidence="3">98AG31 / pathotype 3-4-7</strain>
    </source>
</reference>
<proteinExistence type="predicted"/>
<feature type="region of interest" description="Disordered" evidence="1">
    <location>
        <begin position="403"/>
        <end position="431"/>
    </location>
</feature>
<gene>
    <name evidence="2" type="ORF">MELLADRAFT_64015</name>
</gene>
<name>F4RPV6_MELLP</name>
<evidence type="ECO:0000256" key="1">
    <source>
        <dbReference type="SAM" id="MobiDB-lite"/>
    </source>
</evidence>
<protein>
    <submittedName>
        <fullName evidence="2">Uncharacterized protein</fullName>
    </submittedName>
</protein>
<organism evidence="3">
    <name type="scientific">Melampsora larici-populina (strain 98AG31 / pathotype 3-4-7)</name>
    <name type="common">Poplar leaf rust fungus</name>
    <dbReference type="NCBI Taxonomy" id="747676"/>
    <lineage>
        <taxon>Eukaryota</taxon>
        <taxon>Fungi</taxon>
        <taxon>Dikarya</taxon>
        <taxon>Basidiomycota</taxon>
        <taxon>Pucciniomycotina</taxon>
        <taxon>Pucciniomycetes</taxon>
        <taxon>Pucciniales</taxon>
        <taxon>Melampsoraceae</taxon>
        <taxon>Melampsora</taxon>
    </lineage>
</organism>
<evidence type="ECO:0000313" key="2">
    <source>
        <dbReference type="EMBL" id="EGG05672.1"/>
    </source>
</evidence>
<dbReference type="RefSeq" id="XP_007411161.1">
    <property type="nucleotide sequence ID" value="XM_007411099.1"/>
</dbReference>
<feature type="compositionally biased region" description="Polar residues" evidence="1">
    <location>
        <begin position="419"/>
        <end position="431"/>
    </location>
</feature>
<sequence>MSKLSSVKRSITSLLFWGRGLHQSKSKALPFLSTLPTSFRVSSGHCTHVVLFRITSQCATNSGHYFRTFKLNQLNHEIALINAGHPYPIPFDRSAHGPPVNLQGGLVVPRQSKRQAAANAKMADKRGPPAIDCARAAHGPTATKHKKWGHTGCTLHYCKSCCHAYGTGDCYVHRVKDLTGKHPVKVTALAHPLHQSPPPPHKRTTPPAEIPTAKRPRTIPQCAQSIHRAGRIVPEDAEASMVIERARQAQMQVHKKVSASLTEDGQVVSLHLVTKNQQLNPIISHSFKTWPMAALDDCPSLLRQAKDAAGATWEDRLLIWDEAIRNWNLVICVPSQHSALTAELQDALERFALGKPMVPTPPKALEHTSTPILKGAVVKQETPTLKANPSLSLYGSSSDPICFLEDSESEGDSDKSQDKNSTPPSSSLANVPSTLLSHLGQEEEEVSIFKIQTQCNLRRAHVPHVQLPQAESKPSIPELATPPAALPPLQPPQLAPALPTPALASVLREWPGEDLRVSALYEWYASSPGRGSRVPKWKQQFGSTYNYEKSTVYRYWGFVDLVGENRFKQWLEAWGEEGEINWHNVAIPRARDHFRAEWDIITGLKR</sequence>
<feature type="region of interest" description="Disordered" evidence="1">
    <location>
        <begin position="191"/>
        <end position="217"/>
    </location>
</feature>
<dbReference type="Proteomes" id="UP000001072">
    <property type="component" value="Unassembled WGS sequence"/>
</dbReference>
<dbReference type="GeneID" id="18930199"/>
<evidence type="ECO:0000313" key="3">
    <source>
        <dbReference type="Proteomes" id="UP000001072"/>
    </source>
</evidence>
<dbReference type="VEuPathDB" id="FungiDB:MELLADRAFT_64015"/>
<dbReference type="HOGENOM" id="CLU_015424_1_0_1"/>
<dbReference type="InParanoid" id="F4RPV6"/>